<reference evidence="1 2" key="1">
    <citation type="journal article" date="2024" name="BMC Genomics">
        <title>De novo assembly and annotation of Popillia japonica's genome with initial clues to its potential as an invasive pest.</title>
        <authorList>
            <person name="Cucini C."/>
            <person name="Boschi S."/>
            <person name="Funari R."/>
            <person name="Cardaioli E."/>
            <person name="Iannotti N."/>
            <person name="Marturano G."/>
            <person name="Paoli F."/>
            <person name="Bruttini M."/>
            <person name="Carapelli A."/>
            <person name="Frati F."/>
            <person name="Nardi F."/>
        </authorList>
    </citation>
    <scope>NUCLEOTIDE SEQUENCE [LARGE SCALE GENOMIC DNA]</scope>
    <source>
        <strain evidence="1">DMR45628</strain>
    </source>
</reference>
<dbReference type="AlphaFoldDB" id="A0AAW1N2B5"/>
<dbReference type="InterPro" id="IPR053164">
    <property type="entry name" value="IS1016-like_transposase"/>
</dbReference>
<dbReference type="EMBL" id="JASPKY010000014">
    <property type="protein sequence ID" value="KAK9753321.1"/>
    <property type="molecule type" value="Genomic_DNA"/>
</dbReference>
<dbReference type="PANTHER" id="PTHR47163:SF2">
    <property type="entry name" value="SI:DKEY-17M8.2"/>
    <property type="match status" value="1"/>
</dbReference>
<dbReference type="PANTHER" id="PTHR47163">
    <property type="entry name" value="DDE_TNP_IS1595 DOMAIN-CONTAINING PROTEIN"/>
    <property type="match status" value="1"/>
</dbReference>
<sequence>MKINLLQTKFGEYELNLYLAGPNGFYNYGRNEDKSARHTQGLALLEHFKIIPQKENLPCCPRCQLPMRAGIDKSRILGWRIICAGGHVYQPTNNTFIEQALLKVIGADMIVWAIYSFLDGVPLKNFMKNTGVTSRTAVGWYRCIRDVMTKIAAHDYERIGGPNDVVEINQIKLFRKKYNCGSMVTWENVWVVGGVSRTTCRVFASVVPDRSAETLRELLVNHVDLRTHICTTNWAGYEKIDRAFRRGHTVVNQSTIFKDPCEDDLLWVPAGRFNEACLYRKWKGPPNENGFVPMRSHTMNIDRCWRELKQEIGNGKKMDYADDYVAEWVYRRNILAGIQGKAARFERFMDDVRRAFPGIALRPMQRDMEECDCHECHP</sequence>
<gene>
    <name evidence="1" type="ORF">QE152_g3438</name>
</gene>
<keyword evidence="2" id="KW-1185">Reference proteome</keyword>
<accession>A0AAW1N2B5</accession>
<name>A0AAW1N2B5_POPJA</name>
<evidence type="ECO:0000313" key="2">
    <source>
        <dbReference type="Proteomes" id="UP001458880"/>
    </source>
</evidence>
<proteinExistence type="predicted"/>
<evidence type="ECO:0000313" key="1">
    <source>
        <dbReference type="EMBL" id="KAK9753321.1"/>
    </source>
</evidence>
<comment type="caution">
    <text evidence="1">The sequence shown here is derived from an EMBL/GenBank/DDBJ whole genome shotgun (WGS) entry which is preliminary data.</text>
</comment>
<organism evidence="1 2">
    <name type="scientific">Popillia japonica</name>
    <name type="common">Japanese beetle</name>
    <dbReference type="NCBI Taxonomy" id="7064"/>
    <lineage>
        <taxon>Eukaryota</taxon>
        <taxon>Metazoa</taxon>
        <taxon>Ecdysozoa</taxon>
        <taxon>Arthropoda</taxon>
        <taxon>Hexapoda</taxon>
        <taxon>Insecta</taxon>
        <taxon>Pterygota</taxon>
        <taxon>Neoptera</taxon>
        <taxon>Endopterygota</taxon>
        <taxon>Coleoptera</taxon>
        <taxon>Polyphaga</taxon>
        <taxon>Scarabaeiformia</taxon>
        <taxon>Scarabaeidae</taxon>
        <taxon>Rutelinae</taxon>
        <taxon>Popillia</taxon>
    </lineage>
</organism>
<dbReference type="Proteomes" id="UP001458880">
    <property type="component" value="Unassembled WGS sequence"/>
</dbReference>
<evidence type="ECO:0008006" key="3">
    <source>
        <dbReference type="Google" id="ProtNLM"/>
    </source>
</evidence>
<protein>
    <recommendedName>
        <fullName evidence="3">ISXO2-like transposase domain-containing protein</fullName>
    </recommendedName>
</protein>